<gene>
    <name evidence="1" type="ORF">M8A51_01805</name>
</gene>
<reference evidence="1" key="1">
    <citation type="submission" date="2022-05" db="EMBL/GenBank/DDBJ databases">
        <title>Schlegelella sp. nov., isolated from mangrove soil.</title>
        <authorList>
            <person name="Liu Y."/>
            <person name="Ge X."/>
            <person name="Liu W."/>
        </authorList>
    </citation>
    <scope>NUCLEOTIDE SEQUENCE</scope>
    <source>
        <strain evidence="1">S2-27</strain>
    </source>
</reference>
<protein>
    <submittedName>
        <fullName evidence="1">Uncharacterized protein</fullName>
    </submittedName>
</protein>
<evidence type="ECO:0000313" key="1">
    <source>
        <dbReference type="EMBL" id="MCM5678258.1"/>
    </source>
</evidence>
<dbReference type="Proteomes" id="UP001165541">
    <property type="component" value="Unassembled WGS sequence"/>
</dbReference>
<keyword evidence="2" id="KW-1185">Reference proteome</keyword>
<organism evidence="1 2">
    <name type="scientific">Caldimonas mangrovi</name>
    <dbReference type="NCBI Taxonomy" id="2944811"/>
    <lineage>
        <taxon>Bacteria</taxon>
        <taxon>Pseudomonadati</taxon>
        <taxon>Pseudomonadota</taxon>
        <taxon>Betaproteobacteria</taxon>
        <taxon>Burkholderiales</taxon>
        <taxon>Sphaerotilaceae</taxon>
        <taxon>Caldimonas</taxon>
    </lineage>
</organism>
<proteinExistence type="predicted"/>
<accession>A0ABT0YK17</accession>
<name>A0ABT0YK17_9BURK</name>
<sequence length="130" mass="13916">MSFELAALAAVAPVAQGAAQPPLWQPAGYGASLTDVTAFSQSLERAQQRAQAVPSEAVRSVVRPLEHINVEASQLAAHAKAAMASGNELTPGEMIMLTVRCHEFMFHCQLTSNIANRTSDGLQQLFRQQA</sequence>
<evidence type="ECO:0000313" key="2">
    <source>
        <dbReference type="Proteomes" id="UP001165541"/>
    </source>
</evidence>
<comment type="caution">
    <text evidence="1">The sequence shown here is derived from an EMBL/GenBank/DDBJ whole genome shotgun (WGS) entry which is preliminary data.</text>
</comment>
<dbReference type="EMBL" id="JAMKFE010000001">
    <property type="protein sequence ID" value="MCM5678258.1"/>
    <property type="molecule type" value="Genomic_DNA"/>
</dbReference>
<dbReference type="RefSeq" id="WP_251776398.1">
    <property type="nucleotide sequence ID" value="NZ_JAMKFE010000001.1"/>
</dbReference>